<dbReference type="PANTHER" id="PTHR30055:SF234">
    <property type="entry name" value="HTH-TYPE TRANSCRIPTIONAL REGULATOR BETI"/>
    <property type="match status" value="1"/>
</dbReference>
<dbReference type="InterPro" id="IPR009057">
    <property type="entry name" value="Homeodomain-like_sf"/>
</dbReference>
<evidence type="ECO:0000256" key="2">
    <source>
        <dbReference type="ARBA" id="ARBA00023125"/>
    </source>
</evidence>
<dbReference type="Pfam" id="PF21597">
    <property type="entry name" value="TetR_C_43"/>
    <property type="match status" value="1"/>
</dbReference>
<dbReference type="OrthoDB" id="9795011at2"/>
<feature type="domain" description="HTH tetR-type" evidence="5">
    <location>
        <begin position="9"/>
        <end position="68"/>
    </location>
</feature>
<dbReference type="PROSITE" id="PS50977">
    <property type="entry name" value="HTH_TETR_2"/>
    <property type="match status" value="1"/>
</dbReference>
<keyword evidence="3" id="KW-0804">Transcription</keyword>
<dbReference type="InterPro" id="IPR049445">
    <property type="entry name" value="TetR_SbtR-like_C"/>
</dbReference>
<evidence type="ECO:0000259" key="5">
    <source>
        <dbReference type="PROSITE" id="PS50977"/>
    </source>
</evidence>
<comment type="caution">
    <text evidence="6">The sequence shown here is derived from an EMBL/GenBank/DDBJ whole genome shotgun (WGS) entry which is preliminary data.</text>
</comment>
<dbReference type="EMBL" id="NMUL01000001">
    <property type="protein sequence ID" value="OXM71677.1"/>
    <property type="molecule type" value="Genomic_DNA"/>
</dbReference>
<dbReference type="InterPro" id="IPR001647">
    <property type="entry name" value="HTH_TetR"/>
</dbReference>
<dbReference type="Gene3D" id="1.10.357.10">
    <property type="entry name" value="Tetracycline Repressor, domain 2"/>
    <property type="match status" value="1"/>
</dbReference>
<dbReference type="PRINTS" id="PR00455">
    <property type="entry name" value="HTHTETR"/>
</dbReference>
<dbReference type="InterPro" id="IPR050109">
    <property type="entry name" value="HTH-type_TetR-like_transc_reg"/>
</dbReference>
<sequence>MEKMRADARRNRAKVLAAAEEAFAVDGLAVPLDDIARLAGVGAGTVYRHFPSKEALFQAVVLERIEQFAAEARELVTAENPGEAFFGYFVRVIKQASLNRAICDALAESGGHAFKAGAGDEFRAALAELLGRAQAVGAVRPDIDGDDLRALIVGCLAVERYSPGSRHLVRVVVDGLRPPEADPGRAASAAAKTP</sequence>
<evidence type="ECO:0000256" key="4">
    <source>
        <dbReference type="PROSITE-ProRule" id="PRU00335"/>
    </source>
</evidence>
<dbReference type="SUPFAM" id="SSF46689">
    <property type="entry name" value="Homeodomain-like"/>
    <property type="match status" value="1"/>
</dbReference>
<reference evidence="7" key="1">
    <citation type="submission" date="2017-07" db="EMBL/GenBank/DDBJ databases">
        <title>Comparative genome mining reveals phylogenetic distribution patterns of secondary metabolites in Amycolatopsis.</title>
        <authorList>
            <person name="Adamek M."/>
            <person name="Alanjary M."/>
            <person name="Sales-Ortells H."/>
            <person name="Goodfellow M."/>
            <person name="Bull A.T."/>
            <person name="Kalinowski J."/>
            <person name="Ziemert N."/>
        </authorList>
    </citation>
    <scope>NUCLEOTIDE SEQUENCE [LARGE SCALE GENOMIC DNA]</scope>
    <source>
        <strain evidence="7">H5</strain>
    </source>
</reference>
<dbReference type="RefSeq" id="WP_093945488.1">
    <property type="nucleotide sequence ID" value="NZ_NMUL01000001.1"/>
</dbReference>
<organism evidence="6 7">
    <name type="scientific">Amycolatopsis vastitatis</name>
    <dbReference type="NCBI Taxonomy" id="1905142"/>
    <lineage>
        <taxon>Bacteria</taxon>
        <taxon>Bacillati</taxon>
        <taxon>Actinomycetota</taxon>
        <taxon>Actinomycetes</taxon>
        <taxon>Pseudonocardiales</taxon>
        <taxon>Pseudonocardiaceae</taxon>
        <taxon>Amycolatopsis</taxon>
    </lineage>
</organism>
<name>A0A229TKA3_9PSEU</name>
<accession>A0A229TKA3</accession>
<dbReference type="Proteomes" id="UP000215199">
    <property type="component" value="Unassembled WGS sequence"/>
</dbReference>
<evidence type="ECO:0000256" key="1">
    <source>
        <dbReference type="ARBA" id="ARBA00023015"/>
    </source>
</evidence>
<dbReference type="GO" id="GO:0000976">
    <property type="term" value="F:transcription cis-regulatory region binding"/>
    <property type="evidence" value="ECO:0007669"/>
    <property type="project" value="TreeGrafter"/>
</dbReference>
<gene>
    <name evidence="6" type="ORF">CF165_01065</name>
</gene>
<evidence type="ECO:0000256" key="3">
    <source>
        <dbReference type="ARBA" id="ARBA00023163"/>
    </source>
</evidence>
<dbReference type="GO" id="GO:0003700">
    <property type="term" value="F:DNA-binding transcription factor activity"/>
    <property type="evidence" value="ECO:0007669"/>
    <property type="project" value="TreeGrafter"/>
</dbReference>
<feature type="DNA-binding region" description="H-T-H motif" evidence="4">
    <location>
        <begin position="31"/>
        <end position="50"/>
    </location>
</feature>
<keyword evidence="1" id="KW-0805">Transcription regulation</keyword>
<dbReference type="Pfam" id="PF00440">
    <property type="entry name" value="TetR_N"/>
    <property type="match status" value="1"/>
</dbReference>
<protein>
    <submittedName>
        <fullName evidence="6">TetR family transcriptional regulator</fullName>
    </submittedName>
</protein>
<dbReference type="SUPFAM" id="SSF48498">
    <property type="entry name" value="Tetracyclin repressor-like, C-terminal domain"/>
    <property type="match status" value="1"/>
</dbReference>
<keyword evidence="2 4" id="KW-0238">DNA-binding</keyword>
<proteinExistence type="predicted"/>
<keyword evidence="7" id="KW-1185">Reference proteome</keyword>
<dbReference type="InterPro" id="IPR036271">
    <property type="entry name" value="Tet_transcr_reg_TetR-rel_C_sf"/>
</dbReference>
<evidence type="ECO:0000313" key="7">
    <source>
        <dbReference type="Proteomes" id="UP000215199"/>
    </source>
</evidence>
<dbReference type="PANTHER" id="PTHR30055">
    <property type="entry name" value="HTH-TYPE TRANSCRIPTIONAL REGULATOR RUTR"/>
    <property type="match status" value="1"/>
</dbReference>
<evidence type="ECO:0000313" key="6">
    <source>
        <dbReference type="EMBL" id="OXM71677.1"/>
    </source>
</evidence>
<dbReference type="AlphaFoldDB" id="A0A229TKA3"/>